<organism evidence="3 4">
    <name type="scientific">Rhodothermus marinus (strain ATCC 43812 / DSM 4252 / R-10)</name>
    <name type="common">Rhodothermus obamensis</name>
    <dbReference type="NCBI Taxonomy" id="518766"/>
    <lineage>
        <taxon>Bacteria</taxon>
        <taxon>Pseudomonadati</taxon>
        <taxon>Rhodothermota</taxon>
        <taxon>Rhodothermia</taxon>
        <taxon>Rhodothermales</taxon>
        <taxon>Rhodothermaceae</taxon>
        <taxon>Rhodothermus</taxon>
    </lineage>
</organism>
<accession>D0MFV6</accession>
<keyword evidence="1" id="KW-1133">Transmembrane helix</keyword>
<dbReference type="GO" id="GO:0004175">
    <property type="term" value="F:endopeptidase activity"/>
    <property type="evidence" value="ECO:0007669"/>
    <property type="project" value="UniProtKB-ARBA"/>
</dbReference>
<reference evidence="3 4" key="1">
    <citation type="journal article" date="2009" name="Stand. Genomic Sci.">
        <title>Complete genome sequence of Rhodothermus marinus type strain (R-10).</title>
        <authorList>
            <person name="Nolan M."/>
            <person name="Tindall B.J."/>
            <person name="Pomrenke H."/>
            <person name="Lapidus A."/>
            <person name="Copeland A."/>
            <person name="Glavina Del Rio T."/>
            <person name="Lucas S."/>
            <person name="Chen F."/>
            <person name="Tice H."/>
            <person name="Cheng J.F."/>
            <person name="Saunders E."/>
            <person name="Han C."/>
            <person name="Bruce D."/>
            <person name="Goodwin L."/>
            <person name="Chain P."/>
            <person name="Pitluck S."/>
            <person name="Ovchinikova G."/>
            <person name="Pati A."/>
            <person name="Ivanova N."/>
            <person name="Mavromatis K."/>
            <person name="Chen A."/>
            <person name="Palaniappan K."/>
            <person name="Land M."/>
            <person name="Hauser L."/>
            <person name="Chang Y.J."/>
            <person name="Jeffries C.D."/>
            <person name="Brettin T."/>
            <person name="Goker M."/>
            <person name="Bristow J."/>
            <person name="Eisen J.A."/>
            <person name="Markowitz V."/>
            <person name="Hugenholtz P."/>
            <person name="Kyrpides N.C."/>
            <person name="Klenk H.P."/>
            <person name="Detter J.C."/>
        </authorList>
    </citation>
    <scope>NUCLEOTIDE SEQUENCE [LARGE SCALE GENOMIC DNA]</scope>
    <source>
        <strain evidence="4">ATCC 43812 / DSM 4252 / R-10</strain>
    </source>
</reference>
<keyword evidence="1" id="KW-0812">Transmembrane</keyword>
<dbReference type="InterPro" id="IPR003675">
    <property type="entry name" value="Rce1/LyrA-like_dom"/>
</dbReference>
<evidence type="ECO:0000313" key="3">
    <source>
        <dbReference type="EMBL" id="ACY49445.1"/>
    </source>
</evidence>
<dbReference type="STRING" id="518766.Rmar_2569"/>
<dbReference type="Proteomes" id="UP000002221">
    <property type="component" value="Chromosome"/>
</dbReference>
<dbReference type="OrthoDB" id="5525190at2"/>
<dbReference type="eggNOG" id="COG1266">
    <property type="taxonomic scope" value="Bacteria"/>
</dbReference>
<name>D0MFV6_RHOM4</name>
<dbReference type="AlphaFoldDB" id="D0MFV6"/>
<feature type="domain" description="CAAX prenyl protease 2/Lysostaphin resistance protein A-like" evidence="2">
    <location>
        <begin position="144"/>
        <end position="228"/>
    </location>
</feature>
<feature type="transmembrane region" description="Helical" evidence="1">
    <location>
        <begin position="142"/>
        <end position="159"/>
    </location>
</feature>
<dbReference type="RefSeq" id="WP_012845055.1">
    <property type="nucleotide sequence ID" value="NC_013501.1"/>
</dbReference>
<dbReference type="GO" id="GO:0080120">
    <property type="term" value="P:CAAX-box protein maturation"/>
    <property type="evidence" value="ECO:0007669"/>
    <property type="project" value="UniProtKB-ARBA"/>
</dbReference>
<feature type="transmembrane region" description="Helical" evidence="1">
    <location>
        <begin position="196"/>
        <end position="214"/>
    </location>
</feature>
<evidence type="ECO:0000256" key="1">
    <source>
        <dbReference type="SAM" id="Phobius"/>
    </source>
</evidence>
<dbReference type="Pfam" id="PF02517">
    <property type="entry name" value="Rce1-like"/>
    <property type="match status" value="1"/>
</dbReference>
<evidence type="ECO:0000313" key="4">
    <source>
        <dbReference type="Proteomes" id="UP000002221"/>
    </source>
</evidence>
<keyword evidence="1" id="KW-0472">Membrane</keyword>
<feature type="transmembrane region" description="Helical" evidence="1">
    <location>
        <begin position="103"/>
        <end position="122"/>
    </location>
</feature>
<feature type="transmembrane region" description="Helical" evidence="1">
    <location>
        <begin position="166"/>
        <end position="190"/>
    </location>
</feature>
<gene>
    <name evidence="3" type="ordered locus">Rmar_2569</name>
</gene>
<feature type="transmembrane region" description="Helical" evidence="1">
    <location>
        <begin position="61"/>
        <end position="83"/>
    </location>
</feature>
<evidence type="ECO:0000259" key="2">
    <source>
        <dbReference type="Pfam" id="PF02517"/>
    </source>
</evidence>
<sequence length="267" mass="29791">MSGRLAPELHRLRRALQRLDPQAIVVLLAAPLLAYLQLLVGRRTFYLDTLAPALAFPATPLAAWAWWTILQGVLGFVVPVALLRLGFRHRAAEIGLSAGDLRFGLFVLALYVPVVLVGTWVLSADPAFQAINPRLRAAVHDWGIFLLYELLFLVYWIGWEYLWRGFVLFGTAPALGLYAIFVQMLPFAALHFNKPAAEALLSIPGGLLLGALVWRCRSFWIAVPIHFVQMLALDFWCTLRLRTGLNGLDPATLWHLLQQGFRAVSTG</sequence>
<feature type="transmembrane region" description="Helical" evidence="1">
    <location>
        <begin position="21"/>
        <end position="41"/>
    </location>
</feature>
<proteinExistence type="predicted"/>
<dbReference type="HOGENOM" id="CLU_1049276_0_0_10"/>
<keyword evidence="4" id="KW-1185">Reference proteome</keyword>
<dbReference type="KEGG" id="rmr:Rmar_2569"/>
<protein>
    <submittedName>
        <fullName evidence="3">Abortive infection protein</fullName>
    </submittedName>
</protein>
<dbReference type="EMBL" id="CP001807">
    <property type="protein sequence ID" value="ACY49445.1"/>
    <property type="molecule type" value="Genomic_DNA"/>
</dbReference>